<keyword evidence="5 7" id="KW-1133">Transmembrane helix</keyword>
<feature type="transmembrane region" description="Helical" evidence="7">
    <location>
        <begin position="221"/>
        <end position="243"/>
    </location>
</feature>
<evidence type="ECO:0000256" key="3">
    <source>
        <dbReference type="ARBA" id="ARBA00022475"/>
    </source>
</evidence>
<reference evidence="11" key="1">
    <citation type="submission" date="2016-10" db="EMBL/GenBank/DDBJ databases">
        <authorList>
            <person name="Varghese N."/>
            <person name="Submissions S."/>
        </authorList>
    </citation>
    <scope>NUCLEOTIDE SEQUENCE [LARGE SCALE GENOMIC DNA]</scope>
    <source>
        <strain evidence="11">CGMCC 4.7038</strain>
    </source>
</reference>
<keyword evidence="11" id="KW-1185">Reference proteome</keyword>
<keyword evidence="3" id="KW-1003">Cell membrane</keyword>
<feature type="transmembrane region" description="Helical" evidence="7">
    <location>
        <begin position="285"/>
        <end position="306"/>
    </location>
</feature>
<dbReference type="InterPro" id="IPR035906">
    <property type="entry name" value="MetI-like_sf"/>
</dbReference>
<name>A0A1H7DN05_9ACTN</name>
<organism evidence="10 11">
    <name type="scientific">Micromonospora phaseoli</name>
    <dbReference type="NCBI Taxonomy" id="1144548"/>
    <lineage>
        <taxon>Bacteria</taxon>
        <taxon>Bacillati</taxon>
        <taxon>Actinomycetota</taxon>
        <taxon>Actinomycetes</taxon>
        <taxon>Micromonosporales</taxon>
        <taxon>Micromonosporaceae</taxon>
        <taxon>Micromonospora</taxon>
    </lineage>
</organism>
<comment type="subcellular location">
    <subcellularLocation>
        <location evidence="1 7">Cell membrane</location>
        <topology evidence="1 7">Multi-pass membrane protein</topology>
    </subcellularLocation>
</comment>
<dbReference type="CDD" id="cd06261">
    <property type="entry name" value="TM_PBP2"/>
    <property type="match status" value="1"/>
</dbReference>
<feature type="transmembrane region" description="Helical" evidence="7">
    <location>
        <begin position="179"/>
        <end position="200"/>
    </location>
</feature>
<dbReference type="RefSeq" id="WP_092382931.1">
    <property type="nucleotide sequence ID" value="NZ_BOPI01000043.1"/>
</dbReference>
<evidence type="ECO:0000256" key="8">
    <source>
        <dbReference type="SAM" id="MobiDB-lite"/>
    </source>
</evidence>
<dbReference type="Gene3D" id="1.10.3720.10">
    <property type="entry name" value="MetI-like"/>
    <property type="match status" value="1"/>
</dbReference>
<evidence type="ECO:0000313" key="10">
    <source>
        <dbReference type="EMBL" id="SEK03149.1"/>
    </source>
</evidence>
<evidence type="ECO:0000259" key="9">
    <source>
        <dbReference type="PROSITE" id="PS50928"/>
    </source>
</evidence>
<dbReference type="STRING" id="1144548.SAMN05443287_11580"/>
<keyword evidence="4 7" id="KW-0812">Transmembrane</keyword>
<evidence type="ECO:0000313" key="11">
    <source>
        <dbReference type="Proteomes" id="UP000198707"/>
    </source>
</evidence>
<dbReference type="PANTHER" id="PTHR43744:SF12">
    <property type="entry name" value="ABC TRANSPORTER PERMEASE PROTEIN MG189-RELATED"/>
    <property type="match status" value="1"/>
</dbReference>
<evidence type="ECO:0000256" key="4">
    <source>
        <dbReference type="ARBA" id="ARBA00022692"/>
    </source>
</evidence>
<dbReference type="InterPro" id="IPR000515">
    <property type="entry name" value="MetI-like"/>
</dbReference>
<keyword evidence="2 7" id="KW-0813">Transport</keyword>
<dbReference type="AlphaFoldDB" id="A0A1H7DN05"/>
<evidence type="ECO:0000256" key="6">
    <source>
        <dbReference type="ARBA" id="ARBA00023136"/>
    </source>
</evidence>
<dbReference type="Pfam" id="PF00528">
    <property type="entry name" value="BPD_transp_1"/>
    <property type="match status" value="1"/>
</dbReference>
<feature type="domain" description="ABC transmembrane type-1" evidence="9">
    <location>
        <begin position="103"/>
        <end position="306"/>
    </location>
</feature>
<sequence>MSTVTHTPGGLAGPDQAPPPGRTPAQRAAVGGGRAGGRFFNGFSHLFLAVWAIMVVYPLLWVVMSALKTDAEVIRKPLSLIPERLQWDNFARAWTEGHIGSFFFNTILVLVGSVFLTMLLGSMAAYVLARYEFPGNRVIYYMFLSGLTLPIYLAAVPLFKGVYNTGVVLPFLGPNKHLMLILVYVAWSLAFTVFFMHSFFRTLPTAIAEAGMVDGASHSRLFFSVMLPMAKPGLISIGIFNVLGQWNQWYLPTLLMQSVAGEPKNQVISQGLIELSVNQGYRSDWSGLFAGVTMAMLPVLIVYIVFQRQVQSGLTAGVSK</sequence>
<gene>
    <name evidence="10" type="ORF">SAMN05443287_11580</name>
</gene>
<accession>A0A1H7DN05</accession>
<evidence type="ECO:0000256" key="2">
    <source>
        <dbReference type="ARBA" id="ARBA00022448"/>
    </source>
</evidence>
<dbReference type="SUPFAM" id="SSF161098">
    <property type="entry name" value="MetI-like"/>
    <property type="match status" value="1"/>
</dbReference>
<dbReference type="GO" id="GO:0005886">
    <property type="term" value="C:plasma membrane"/>
    <property type="evidence" value="ECO:0007669"/>
    <property type="project" value="UniProtKB-SubCell"/>
</dbReference>
<dbReference type="PANTHER" id="PTHR43744">
    <property type="entry name" value="ABC TRANSPORTER PERMEASE PROTEIN MG189-RELATED-RELATED"/>
    <property type="match status" value="1"/>
</dbReference>
<dbReference type="GO" id="GO:0055085">
    <property type="term" value="P:transmembrane transport"/>
    <property type="evidence" value="ECO:0007669"/>
    <property type="project" value="InterPro"/>
</dbReference>
<evidence type="ECO:0000256" key="1">
    <source>
        <dbReference type="ARBA" id="ARBA00004651"/>
    </source>
</evidence>
<feature type="transmembrane region" description="Helical" evidence="7">
    <location>
        <begin position="46"/>
        <end position="67"/>
    </location>
</feature>
<evidence type="ECO:0000256" key="7">
    <source>
        <dbReference type="RuleBase" id="RU363032"/>
    </source>
</evidence>
<feature type="region of interest" description="Disordered" evidence="8">
    <location>
        <begin position="1"/>
        <end position="30"/>
    </location>
</feature>
<protein>
    <submittedName>
        <fullName evidence="10">N-acetylglucosamine transport system permease protein</fullName>
    </submittedName>
</protein>
<comment type="similarity">
    <text evidence="7">Belongs to the binding-protein-dependent transport system permease family.</text>
</comment>
<evidence type="ECO:0000256" key="5">
    <source>
        <dbReference type="ARBA" id="ARBA00022989"/>
    </source>
</evidence>
<proteinExistence type="inferred from homology"/>
<dbReference type="PROSITE" id="PS50928">
    <property type="entry name" value="ABC_TM1"/>
    <property type="match status" value="1"/>
</dbReference>
<dbReference type="OrthoDB" id="61122at2"/>
<dbReference type="Proteomes" id="UP000198707">
    <property type="component" value="Unassembled WGS sequence"/>
</dbReference>
<feature type="transmembrane region" description="Helical" evidence="7">
    <location>
        <begin position="138"/>
        <end position="159"/>
    </location>
</feature>
<keyword evidence="6 7" id="KW-0472">Membrane</keyword>
<dbReference type="EMBL" id="FNYV01000015">
    <property type="protein sequence ID" value="SEK03149.1"/>
    <property type="molecule type" value="Genomic_DNA"/>
</dbReference>
<feature type="transmembrane region" description="Helical" evidence="7">
    <location>
        <begin position="102"/>
        <end position="126"/>
    </location>
</feature>